<dbReference type="Pfam" id="PF14552">
    <property type="entry name" value="Tautomerase_2"/>
    <property type="match status" value="1"/>
</dbReference>
<proteinExistence type="predicted"/>
<gene>
    <name evidence="1" type="ORF">ACFOEO_02620</name>
</gene>
<dbReference type="InterPro" id="IPR037479">
    <property type="entry name" value="Tauto_MSAD"/>
</dbReference>
<comment type="caution">
    <text evidence="1">The sequence shown here is derived from an EMBL/GenBank/DDBJ whole genome shotgun (WGS) entry which is preliminary data.</text>
</comment>
<organism evidence="1 2">
    <name type="scientific">Salinicoccus sesuvii</name>
    <dbReference type="NCBI Taxonomy" id="868281"/>
    <lineage>
        <taxon>Bacteria</taxon>
        <taxon>Bacillati</taxon>
        <taxon>Bacillota</taxon>
        <taxon>Bacilli</taxon>
        <taxon>Bacillales</taxon>
        <taxon>Staphylococcaceae</taxon>
        <taxon>Salinicoccus</taxon>
    </lineage>
</organism>
<protein>
    <submittedName>
        <fullName evidence="1">Tautomerase family protein</fullName>
    </submittedName>
</protein>
<name>A0ABV7N2X2_9STAP</name>
<accession>A0ABV7N2X2</accession>
<evidence type="ECO:0000313" key="1">
    <source>
        <dbReference type="EMBL" id="MFC3387492.1"/>
    </source>
</evidence>
<dbReference type="PANTHER" id="PTHR38460:SF1">
    <property type="entry name" value="TAUTOMERASE YOLI-RELATED"/>
    <property type="match status" value="1"/>
</dbReference>
<reference evidence="2" key="1">
    <citation type="journal article" date="2019" name="Int. J. Syst. Evol. Microbiol.">
        <title>The Global Catalogue of Microorganisms (GCM) 10K type strain sequencing project: providing services to taxonomists for standard genome sequencing and annotation.</title>
        <authorList>
            <consortium name="The Broad Institute Genomics Platform"/>
            <consortium name="The Broad Institute Genome Sequencing Center for Infectious Disease"/>
            <person name="Wu L."/>
            <person name="Ma J."/>
        </authorList>
    </citation>
    <scope>NUCLEOTIDE SEQUENCE [LARGE SCALE GENOMIC DNA]</scope>
    <source>
        <strain evidence="2">CCM 7756</strain>
    </source>
</reference>
<keyword evidence="2" id="KW-1185">Reference proteome</keyword>
<dbReference type="EMBL" id="JBHRVQ010000001">
    <property type="protein sequence ID" value="MFC3387492.1"/>
    <property type="molecule type" value="Genomic_DNA"/>
</dbReference>
<dbReference type="RefSeq" id="WP_380651464.1">
    <property type="nucleotide sequence ID" value="NZ_JBHRVQ010000001.1"/>
</dbReference>
<dbReference type="Gene3D" id="3.30.429.10">
    <property type="entry name" value="Macrophage Migration Inhibitory Factor"/>
    <property type="match status" value="1"/>
</dbReference>
<dbReference type="Proteomes" id="UP001595637">
    <property type="component" value="Unassembled WGS sequence"/>
</dbReference>
<dbReference type="PANTHER" id="PTHR38460">
    <property type="entry name" value="TAUTOMERASE YOLI-RELATED"/>
    <property type="match status" value="1"/>
</dbReference>
<sequence>MPLLKFHMYEGRTEEEIKQILDVTHEAMVESFGVPYRDRYQLVHEHKSYTMVMEDTGLGYDRTENFLLIHVISRKRTKEQIEAFYANTAEVLETHCGIKSTDLMFSISPNDDEDWSFGEGKAQFLTGDL</sequence>
<dbReference type="SUPFAM" id="SSF55331">
    <property type="entry name" value="Tautomerase/MIF"/>
    <property type="match status" value="1"/>
</dbReference>
<dbReference type="InterPro" id="IPR014347">
    <property type="entry name" value="Tautomerase/MIF_sf"/>
</dbReference>
<evidence type="ECO:0000313" key="2">
    <source>
        <dbReference type="Proteomes" id="UP001595637"/>
    </source>
</evidence>